<dbReference type="AlphaFoldDB" id="A0AAV7SNW2"/>
<accession>A0AAV7SNW2</accession>
<keyword evidence="2" id="KW-1185">Reference proteome</keyword>
<name>A0AAV7SNW2_PLEWA</name>
<dbReference type="Proteomes" id="UP001066276">
    <property type="component" value="Chromosome 4_2"/>
</dbReference>
<gene>
    <name evidence="1" type="ORF">NDU88_006195</name>
</gene>
<protein>
    <submittedName>
        <fullName evidence="1">Uncharacterized protein</fullName>
    </submittedName>
</protein>
<sequence>MEAASGPGELELEQRAATSVALLIWRALCFGSLYSAQGASWTARRAAAPRRTRRLGPCDFHGGPAASGGCGRRPPLGCSGTGCWACCQVRRPRAGGVSRAAELDRPVRCVAPGIWYRLSGPGDMRLRSVEALGSWPVPGGGGRIGFWRTAVAGWRAPGWV</sequence>
<dbReference type="EMBL" id="JANPWB010000008">
    <property type="protein sequence ID" value="KAJ1165778.1"/>
    <property type="molecule type" value="Genomic_DNA"/>
</dbReference>
<reference evidence="1" key="1">
    <citation type="journal article" date="2022" name="bioRxiv">
        <title>Sequencing and chromosome-scale assembly of the giantPleurodeles waltlgenome.</title>
        <authorList>
            <person name="Brown T."/>
            <person name="Elewa A."/>
            <person name="Iarovenko S."/>
            <person name="Subramanian E."/>
            <person name="Araus A.J."/>
            <person name="Petzold A."/>
            <person name="Susuki M."/>
            <person name="Suzuki K.-i.T."/>
            <person name="Hayashi T."/>
            <person name="Toyoda A."/>
            <person name="Oliveira C."/>
            <person name="Osipova E."/>
            <person name="Leigh N.D."/>
            <person name="Simon A."/>
            <person name="Yun M.H."/>
        </authorList>
    </citation>
    <scope>NUCLEOTIDE SEQUENCE</scope>
    <source>
        <strain evidence="1">20211129_DDA</strain>
        <tissue evidence="1">Liver</tissue>
    </source>
</reference>
<evidence type="ECO:0000313" key="1">
    <source>
        <dbReference type="EMBL" id="KAJ1165778.1"/>
    </source>
</evidence>
<evidence type="ECO:0000313" key="2">
    <source>
        <dbReference type="Proteomes" id="UP001066276"/>
    </source>
</evidence>
<proteinExistence type="predicted"/>
<comment type="caution">
    <text evidence="1">The sequence shown here is derived from an EMBL/GenBank/DDBJ whole genome shotgun (WGS) entry which is preliminary data.</text>
</comment>
<organism evidence="1 2">
    <name type="scientific">Pleurodeles waltl</name>
    <name type="common">Iberian ribbed newt</name>
    <dbReference type="NCBI Taxonomy" id="8319"/>
    <lineage>
        <taxon>Eukaryota</taxon>
        <taxon>Metazoa</taxon>
        <taxon>Chordata</taxon>
        <taxon>Craniata</taxon>
        <taxon>Vertebrata</taxon>
        <taxon>Euteleostomi</taxon>
        <taxon>Amphibia</taxon>
        <taxon>Batrachia</taxon>
        <taxon>Caudata</taxon>
        <taxon>Salamandroidea</taxon>
        <taxon>Salamandridae</taxon>
        <taxon>Pleurodelinae</taxon>
        <taxon>Pleurodeles</taxon>
    </lineage>
</organism>